<dbReference type="PATRIC" id="fig|28229.3.peg.4439"/>
<dbReference type="Gene3D" id="1.25.40.10">
    <property type="entry name" value="Tetratricopeptide repeat domain"/>
    <property type="match status" value="1"/>
</dbReference>
<dbReference type="InterPro" id="IPR011990">
    <property type="entry name" value="TPR-like_helical_dom_sf"/>
</dbReference>
<protein>
    <submittedName>
        <fullName evidence="1">Tetratricopeptide TPR_2 repeat-containing protein</fullName>
    </submittedName>
</protein>
<proteinExistence type="predicted"/>
<accession>A0A099KDW7</accession>
<evidence type="ECO:0000313" key="1">
    <source>
        <dbReference type="EMBL" id="KGJ87778.1"/>
    </source>
</evidence>
<sequence length="519" mass="59362">MSLMTFLSTSSFFLSDYLTEQLEGNNYRIGQFNYALKSKNIAALTLAEDKADYGSMNWLALNQALAKSKKSSALELGYWYEQQDQYKSSTTLFNTAIMWFEQAIRLNSQQGVVTLAQLYFQQGKLSKAQATLQRLSVNINENHLVTTALVLRIKIAVALGNVDQVEKLIGSYVFNIADTNQIKSLFYDLKRYAVIKNKTLMKSNVRGNKSLQLSASLSCTTSLQLFATNLSHLKHLDQLIKAFKEKLPLAKYICLPAPRYISVKQLDCMTYSNKAINCDETKWQSIATEVDSRHIGLMLNKGGANVHLGILYFDIEDNVNVFSHEVSHLLGFVDEYPLRKGHKKCQRIQQRPFAHNIAVLQSYYQGEQQELRARILKEIPWSASIKADTPIMQRVYINSNMQKNWQLGTPIEFKQHVGLHFSESCQNSSFVNNLSSNITAFKPLSRRTQLRYFANDFPEEYLTLLEAKPSTYLMPSFHYNIALALFKQGNIVDAKYWLLQASKWENDPMKKSRIFKGAF</sequence>
<name>A0A099KDW7_COLPS</name>
<reference evidence="1 2" key="1">
    <citation type="submission" date="2014-08" db="EMBL/GenBank/DDBJ databases">
        <title>Genomic and Phenotypic Diversity of Colwellia psychrerythraea strains from Disparate Marine Basins.</title>
        <authorList>
            <person name="Techtmann S.M."/>
            <person name="Stelling S.C."/>
            <person name="Utturkar S.M."/>
            <person name="Alshibli N."/>
            <person name="Harris A."/>
            <person name="Brown S.D."/>
            <person name="Hazen T.C."/>
        </authorList>
    </citation>
    <scope>NUCLEOTIDE SEQUENCE [LARGE SCALE GENOMIC DNA]</scope>
    <source>
        <strain evidence="1 2">GAB14E</strain>
    </source>
</reference>
<dbReference type="Proteomes" id="UP000029868">
    <property type="component" value="Unassembled WGS sequence"/>
</dbReference>
<evidence type="ECO:0000313" key="2">
    <source>
        <dbReference type="Proteomes" id="UP000029868"/>
    </source>
</evidence>
<comment type="caution">
    <text evidence="1">The sequence shown here is derived from an EMBL/GenBank/DDBJ whole genome shotgun (WGS) entry which is preliminary data.</text>
</comment>
<dbReference type="AlphaFoldDB" id="A0A099KDW7"/>
<gene>
    <name evidence="1" type="ORF">GAB14E_4456</name>
</gene>
<dbReference type="EMBL" id="JQEC01000071">
    <property type="protein sequence ID" value="KGJ87778.1"/>
    <property type="molecule type" value="Genomic_DNA"/>
</dbReference>
<dbReference type="SUPFAM" id="SSF48452">
    <property type="entry name" value="TPR-like"/>
    <property type="match status" value="1"/>
</dbReference>
<organism evidence="1 2">
    <name type="scientific">Colwellia psychrerythraea</name>
    <name type="common">Vibrio psychroerythus</name>
    <dbReference type="NCBI Taxonomy" id="28229"/>
    <lineage>
        <taxon>Bacteria</taxon>
        <taxon>Pseudomonadati</taxon>
        <taxon>Pseudomonadota</taxon>
        <taxon>Gammaproteobacteria</taxon>
        <taxon>Alteromonadales</taxon>
        <taxon>Colwelliaceae</taxon>
        <taxon>Colwellia</taxon>
    </lineage>
</organism>